<reference evidence="2" key="2">
    <citation type="journal article" date="2021" name="PeerJ">
        <title>Extensive microbial diversity within the chicken gut microbiome revealed by metagenomics and culture.</title>
        <authorList>
            <person name="Gilroy R."/>
            <person name="Ravi A."/>
            <person name="Getino M."/>
            <person name="Pursley I."/>
            <person name="Horton D.L."/>
            <person name="Alikhan N.F."/>
            <person name="Baker D."/>
            <person name="Gharbi K."/>
            <person name="Hall N."/>
            <person name="Watson M."/>
            <person name="Adriaenssens E.M."/>
            <person name="Foster-Nyarko E."/>
            <person name="Jarju S."/>
            <person name="Secka A."/>
            <person name="Antonio M."/>
            <person name="Oren A."/>
            <person name="Chaudhuri R.R."/>
            <person name="La Ragione R."/>
            <person name="Hildebrand F."/>
            <person name="Pallen M.J."/>
        </authorList>
    </citation>
    <scope>NUCLEOTIDE SEQUENCE</scope>
    <source>
        <strain evidence="2">F6-4510</strain>
    </source>
</reference>
<sequence>MMSDDMMAKLIDDITALGIDEDKATEILGIFIDEVGSFIDKGELDGVKAENESLRGENEKLSKKVKKVATEGIMRSKKCRNVKALSALIDIDGVEVDDDGNVTGIDIEKLMEEYPYLFEKEKSKRYGNGFKKGTKAEGSIEKSFKAGLFRK</sequence>
<dbReference type="InterPro" id="IPR009636">
    <property type="entry name" value="SCAF"/>
</dbReference>
<dbReference type="AlphaFoldDB" id="A0A9D9H2G1"/>
<evidence type="ECO:0000313" key="2">
    <source>
        <dbReference type="EMBL" id="MBO8433926.1"/>
    </source>
</evidence>
<dbReference type="Pfam" id="PF06810">
    <property type="entry name" value="Phage_scaffold"/>
    <property type="match status" value="1"/>
</dbReference>
<reference evidence="2" key="1">
    <citation type="submission" date="2020-10" db="EMBL/GenBank/DDBJ databases">
        <authorList>
            <person name="Gilroy R."/>
        </authorList>
    </citation>
    <scope>NUCLEOTIDE SEQUENCE</scope>
    <source>
        <strain evidence="2">F6-4510</strain>
    </source>
</reference>
<proteinExistence type="predicted"/>
<feature type="coiled-coil region" evidence="1">
    <location>
        <begin position="44"/>
        <end position="71"/>
    </location>
</feature>
<evidence type="ECO:0000256" key="1">
    <source>
        <dbReference type="SAM" id="Coils"/>
    </source>
</evidence>
<comment type="caution">
    <text evidence="2">The sequence shown here is derived from an EMBL/GenBank/DDBJ whole genome shotgun (WGS) entry which is preliminary data.</text>
</comment>
<dbReference type="EMBL" id="JADIMX010000025">
    <property type="protein sequence ID" value="MBO8433926.1"/>
    <property type="molecule type" value="Genomic_DNA"/>
</dbReference>
<keyword evidence="1" id="KW-0175">Coiled coil</keyword>
<organism evidence="2 3">
    <name type="scientific">Candidatus Fimicola merdigallinarum</name>
    <dbReference type="NCBI Taxonomy" id="2840819"/>
    <lineage>
        <taxon>Bacteria</taxon>
        <taxon>Bacillati</taxon>
        <taxon>Bacillota</taxon>
        <taxon>Clostridia</taxon>
        <taxon>Lachnospirales</taxon>
        <taxon>Lachnospiraceae</taxon>
        <taxon>Lachnospiraceae incertae sedis</taxon>
        <taxon>Candidatus Fimicola</taxon>
    </lineage>
</organism>
<protein>
    <submittedName>
        <fullName evidence="2">Phage scaffolding protein</fullName>
    </submittedName>
</protein>
<evidence type="ECO:0000313" key="3">
    <source>
        <dbReference type="Proteomes" id="UP000823611"/>
    </source>
</evidence>
<name>A0A9D9H2G1_9FIRM</name>
<accession>A0A9D9H2G1</accession>
<gene>
    <name evidence="2" type="ORF">IAC55_01215</name>
</gene>
<dbReference type="Proteomes" id="UP000823611">
    <property type="component" value="Unassembled WGS sequence"/>
</dbReference>